<feature type="compositionally biased region" description="Basic and acidic residues" evidence="1">
    <location>
        <begin position="90"/>
        <end position="103"/>
    </location>
</feature>
<accession>A0ABR0B6X9</accession>
<dbReference type="Proteomes" id="UP001234178">
    <property type="component" value="Unassembled WGS sequence"/>
</dbReference>
<reference evidence="2 3" key="1">
    <citation type="journal article" date="2023" name="Nucleic Acids Res.">
        <title>The hologenome of Daphnia magna reveals possible DNA methylation and microbiome-mediated evolution of the host genome.</title>
        <authorList>
            <person name="Chaturvedi A."/>
            <person name="Li X."/>
            <person name="Dhandapani V."/>
            <person name="Marshall H."/>
            <person name="Kissane S."/>
            <person name="Cuenca-Cambronero M."/>
            <person name="Asole G."/>
            <person name="Calvet F."/>
            <person name="Ruiz-Romero M."/>
            <person name="Marangio P."/>
            <person name="Guigo R."/>
            <person name="Rago D."/>
            <person name="Mirbahai L."/>
            <person name="Eastwood N."/>
            <person name="Colbourne J.K."/>
            <person name="Zhou J."/>
            <person name="Mallon E."/>
            <person name="Orsini L."/>
        </authorList>
    </citation>
    <scope>NUCLEOTIDE SEQUENCE [LARGE SCALE GENOMIC DNA]</scope>
    <source>
        <strain evidence="2">LRV0_1</strain>
    </source>
</reference>
<evidence type="ECO:0000313" key="3">
    <source>
        <dbReference type="Proteomes" id="UP001234178"/>
    </source>
</evidence>
<sequence>MEKVGDARETSHIGSIRQDDALIKRITEESAKAMKKCKEDLFIELRRTRLMEQRETSETGETPQKKDQRRKAVTQAARRGIHFFSKHSRKESPGELPRSSKDCRKVAAEKVLAKQFKKHGINTDDDEEAVLKSPTSPYSA</sequence>
<organism evidence="2 3">
    <name type="scientific">Daphnia magna</name>
    <dbReference type="NCBI Taxonomy" id="35525"/>
    <lineage>
        <taxon>Eukaryota</taxon>
        <taxon>Metazoa</taxon>
        <taxon>Ecdysozoa</taxon>
        <taxon>Arthropoda</taxon>
        <taxon>Crustacea</taxon>
        <taxon>Branchiopoda</taxon>
        <taxon>Diplostraca</taxon>
        <taxon>Cladocera</taxon>
        <taxon>Anomopoda</taxon>
        <taxon>Daphniidae</taxon>
        <taxon>Daphnia</taxon>
    </lineage>
</organism>
<proteinExistence type="predicted"/>
<comment type="caution">
    <text evidence="2">The sequence shown here is derived from an EMBL/GenBank/DDBJ whole genome shotgun (WGS) entry which is preliminary data.</text>
</comment>
<keyword evidence="3" id="KW-1185">Reference proteome</keyword>
<evidence type="ECO:0000313" key="2">
    <source>
        <dbReference type="EMBL" id="KAK4037448.1"/>
    </source>
</evidence>
<feature type="region of interest" description="Disordered" evidence="1">
    <location>
        <begin position="117"/>
        <end position="140"/>
    </location>
</feature>
<protein>
    <submittedName>
        <fullName evidence="2">Uncharacterized protein</fullName>
    </submittedName>
</protein>
<dbReference type="EMBL" id="JAOYFB010000040">
    <property type="protein sequence ID" value="KAK4037448.1"/>
    <property type="molecule type" value="Genomic_DNA"/>
</dbReference>
<gene>
    <name evidence="2" type="ORF">OUZ56_029481</name>
</gene>
<feature type="region of interest" description="Disordered" evidence="1">
    <location>
        <begin position="51"/>
        <end position="103"/>
    </location>
</feature>
<name>A0ABR0B6X9_9CRUS</name>
<evidence type="ECO:0000256" key="1">
    <source>
        <dbReference type="SAM" id="MobiDB-lite"/>
    </source>
</evidence>
<feature type="compositionally biased region" description="Basic residues" evidence="1">
    <location>
        <begin position="79"/>
        <end position="89"/>
    </location>
</feature>